<dbReference type="AlphaFoldDB" id="A0A498KT72"/>
<proteinExistence type="predicted"/>
<keyword evidence="1" id="KW-0472">Membrane</keyword>
<comment type="caution">
    <text evidence="2">The sequence shown here is derived from an EMBL/GenBank/DDBJ whole genome shotgun (WGS) entry which is preliminary data.</text>
</comment>
<dbReference type="Proteomes" id="UP000289691">
    <property type="component" value="Unassembled WGS sequence"/>
</dbReference>
<keyword evidence="1" id="KW-1133">Transmembrane helix</keyword>
<sequence>MKNPRVMGIPPLVLGLLMLQSSASGLLGASYTLADLSWLMNVPGAVFGLAATVVGIALVLQLDQYVMGRADG</sequence>
<dbReference type="EMBL" id="RDFA01000005">
    <property type="protein sequence ID" value="RXK47987.1"/>
    <property type="molecule type" value="Genomic_DNA"/>
</dbReference>
<dbReference type="RefSeq" id="WP_129069839.1">
    <property type="nucleotide sequence ID" value="NZ_RDFA01000005.1"/>
</dbReference>
<feature type="transmembrane region" description="Helical" evidence="1">
    <location>
        <begin position="38"/>
        <end position="60"/>
    </location>
</feature>
<organism evidence="2 3">
    <name type="scientific">Halorientalis pallida</name>
    <dbReference type="NCBI Taxonomy" id="2479928"/>
    <lineage>
        <taxon>Archaea</taxon>
        <taxon>Methanobacteriati</taxon>
        <taxon>Methanobacteriota</taxon>
        <taxon>Stenosarchaea group</taxon>
        <taxon>Halobacteria</taxon>
        <taxon>Halobacteriales</taxon>
        <taxon>Haloarculaceae</taxon>
        <taxon>Halorientalis</taxon>
    </lineage>
</organism>
<accession>A0A498KT72</accession>
<evidence type="ECO:0000313" key="2">
    <source>
        <dbReference type="EMBL" id="RXK47987.1"/>
    </source>
</evidence>
<evidence type="ECO:0000313" key="3">
    <source>
        <dbReference type="Proteomes" id="UP000289691"/>
    </source>
</evidence>
<gene>
    <name evidence="2" type="ORF">EAF64_15250</name>
</gene>
<name>A0A498KT72_9EURY</name>
<reference evidence="2 3" key="1">
    <citation type="submission" date="2019-01" db="EMBL/GenBank/DDBJ databases">
        <title>Halorientalis sp. F13-25 a new haloarchaeum isolated from hypersaline water.</title>
        <authorList>
            <person name="Ana D.-V."/>
            <person name="Cristina S.-P."/>
            <person name="Antonio V."/>
        </authorList>
    </citation>
    <scope>NUCLEOTIDE SEQUENCE [LARGE SCALE GENOMIC DNA]</scope>
    <source>
        <strain evidence="2 3">F13-25</strain>
    </source>
</reference>
<keyword evidence="3" id="KW-1185">Reference proteome</keyword>
<evidence type="ECO:0000256" key="1">
    <source>
        <dbReference type="SAM" id="Phobius"/>
    </source>
</evidence>
<keyword evidence="1" id="KW-0812">Transmembrane</keyword>
<protein>
    <submittedName>
        <fullName evidence="2">Uncharacterized protein</fullName>
    </submittedName>
</protein>